<dbReference type="InterPro" id="IPR012674">
    <property type="entry name" value="Calycin"/>
</dbReference>
<evidence type="ECO:0000256" key="2">
    <source>
        <dbReference type="PIRNR" id="PIRNR036893"/>
    </source>
</evidence>
<feature type="chain" id="PRO_5044536899" description="Lipocalin/cytosolic fatty-acid binding domain-containing protein" evidence="2">
    <location>
        <begin position="20"/>
        <end position="189"/>
    </location>
</feature>
<gene>
    <name evidence="4" type="ORF">HHI36_000830</name>
</gene>
<dbReference type="EMBL" id="JABFTP020000185">
    <property type="protein sequence ID" value="KAL3286321.1"/>
    <property type="molecule type" value="Genomic_DNA"/>
</dbReference>
<protein>
    <recommendedName>
        <fullName evidence="3">Lipocalin/cytosolic fatty-acid binding domain-containing protein</fullName>
    </recommendedName>
</protein>
<dbReference type="InterPro" id="IPR000566">
    <property type="entry name" value="Lipocln_cytosolic_FA-bd_dom"/>
</dbReference>
<accession>A0ABD2P5Z6</accession>
<dbReference type="Gene3D" id="2.40.128.20">
    <property type="match status" value="1"/>
</dbReference>
<dbReference type="Proteomes" id="UP001516400">
    <property type="component" value="Unassembled WGS sequence"/>
</dbReference>
<feature type="domain" description="Lipocalin/cytosolic fatty-acid binding" evidence="3">
    <location>
        <begin position="43"/>
        <end position="182"/>
    </location>
</feature>
<dbReference type="AlphaFoldDB" id="A0ABD2P5Z6"/>
<dbReference type="PANTHER" id="PTHR10612:SF34">
    <property type="entry name" value="APOLIPOPROTEIN D"/>
    <property type="match status" value="1"/>
</dbReference>
<dbReference type="Pfam" id="PF00061">
    <property type="entry name" value="Lipocalin"/>
    <property type="match status" value="1"/>
</dbReference>
<evidence type="ECO:0000313" key="4">
    <source>
        <dbReference type="EMBL" id="KAL3286321.1"/>
    </source>
</evidence>
<dbReference type="PIRSF" id="PIRSF036893">
    <property type="entry name" value="Lipocalin_ApoD"/>
    <property type="match status" value="1"/>
</dbReference>
<evidence type="ECO:0000313" key="5">
    <source>
        <dbReference type="Proteomes" id="UP001516400"/>
    </source>
</evidence>
<comment type="similarity">
    <text evidence="1 2">Belongs to the calycin superfamily. Lipocalin family.</text>
</comment>
<keyword evidence="2" id="KW-0732">Signal</keyword>
<evidence type="ECO:0000256" key="1">
    <source>
        <dbReference type="ARBA" id="ARBA00006889"/>
    </source>
</evidence>
<feature type="signal peptide" evidence="2">
    <location>
        <begin position="1"/>
        <end position="19"/>
    </location>
</feature>
<reference evidence="4 5" key="1">
    <citation type="journal article" date="2021" name="BMC Biol.">
        <title>Horizontally acquired antibacterial genes associated with adaptive radiation of ladybird beetles.</title>
        <authorList>
            <person name="Li H.S."/>
            <person name="Tang X.F."/>
            <person name="Huang Y.H."/>
            <person name="Xu Z.Y."/>
            <person name="Chen M.L."/>
            <person name="Du X.Y."/>
            <person name="Qiu B.Y."/>
            <person name="Chen P.T."/>
            <person name="Zhang W."/>
            <person name="Slipinski A."/>
            <person name="Escalona H.E."/>
            <person name="Waterhouse R.M."/>
            <person name="Zwick A."/>
            <person name="Pang H."/>
        </authorList>
    </citation>
    <scope>NUCLEOTIDE SEQUENCE [LARGE SCALE GENOMIC DNA]</scope>
    <source>
        <strain evidence="4">SYSU2018</strain>
    </source>
</reference>
<evidence type="ECO:0000259" key="3">
    <source>
        <dbReference type="Pfam" id="PF00061"/>
    </source>
</evidence>
<keyword evidence="5" id="KW-1185">Reference proteome</keyword>
<name>A0ABD2P5Z6_9CUCU</name>
<dbReference type="SUPFAM" id="SSF50814">
    <property type="entry name" value="Lipocalins"/>
    <property type="match status" value="1"/>
</dbReference>
<dbReference type="PANTHER" id="PTHR10612">
    <property type="entry name" value="APOLIPOPROTEIN D"/>
    <property type="match status" value="1"/>
</dbReference>
<sequence length="189" mass="21323">MNMLKCSALILVFLYGVNCQVPIVGECPHVSLQKHFDSQKWLGTWFLIEAYYTDFLAGGKCINQTFTQSDDGLIGIKLEQVNNQPGQESIIDGSGVFDEGKLFMSLFGTSFIDSFVDILETDYENYTCNWACQTAKNNDQTKDTLVWIMSRKSTLSDELIKKCYDVLEKNGISSEYLTPIDQQNCNSSN</sequence>
<proteinExistence type="inferred from homology"/>
<dbReference type="InterPro" id="IPR022271">
    <property type="entry name" value="Lipocalin_ApoD"/>
</dbReference>
<comment type="caution">
    <text evidence="4">The sequence shown here is derived from an EMBL/GenBank/DDBJ whole genome shotgun (WGS) entry which is preliminary data.</text>
</comment>
<organism evidence="4 5">
    <name type="scientific">Cryptolaemus montrouzieri</name>
    <dbReference type="NCBI Taxonomy" id="559131"/>
    <lineage>
        <taxon>Eukaryota</taxon>
        <taxon>Metazoa</taxon>
        <taxon>Ecdysozoa</taxon>
        <taxon>Arthropoda</taxon>
        <taxon>Hexapoda</taxon>
        <taxon>Insecta</taxon>
        <taxon>Pterygota</taxon>
        <taxon>Neoptera</taxon>
        <taxon>Endopterygota</taxon>
        <taxon>Coleoptera</taxon>
        <taxon>Polyphaga</taxon>
        <taxon>Cucujiformia</taxon>
        <taxon>Coccinelloidea</taxon>
        <taxon>Coccinellidae</taxon>
        <taxon>Scymninae</taxon>
        <taxon>Scymnini</taxon>
        <taxon>Cryptolaemus</taxon>
    </lineage>
</organism>
<dbReference type="GO" id="GO:0006950">
    <property type="term" value="P:response to stress"/>
    <property type="evidence" value="ECO:0007669"/>
    <property type="project" value="UniProtKB-ARBA"/>
</dbReference>